<organism evidence="3 4">
    <name type="scientific">Nostoc sphaeroides CCNUC1</name>
    <dbReference type="NCBI Taxonomy" id="2653204"/>
    <lineage>
        <taxon>Bacteria</taxon>
        <taxon>Bacillati</taxon>
        <taxon>Cyanobacteriota</taxon>
        <taxon>Cyanophyceae</taxon>
        <taxon>Nostocales</taxon>
        <taxon>Nostocaceae</taxon>
        <taxon>Nostoc</taxon>
    </lineage>
</organism>
<reference evidence="3 4" key="1">
    <citation type="submission" date="2019-10" db="EMBL/GenBank/DDBJ databases">
        <title>Genomic and transcriptomic insights into the perfect genentic adaptation of a filamentous nitrogen-fixing cyanobacterium to rice fields.</title>
        <authorList>
            <person name="Chen Z."/>
        </authorList>
    </citation>
    <scope>NUCLEOTIDE SEQUENCE [LARGE SCALE GENOMIC DNA]</scope>
    <source>
        <strain evidence="3">CCNUC1</strain>
    </source>
</reference>
<sequence length="187" mass="20834">MMVTSNQEKPITQVMKLKALSLVAGAFTKCALCALALTLSATSFAVNAQTASPSPVLLAQTPQKERGPWKELGLTDAQKTQIQAIKRDSRTKMEAVFTPEQKAKLEAAKQARQAQRQAGQAQRQPGQRQGKRGYADLNLSEAQKTQLRQIRESEKQQIQVVLTPEQRQKIEQFRQNAPSRRQQGNPQ</sequence>
<feature type="region of interest" description="Disordered" evidence="1">
    <location>
        <begin position="101"/>
        <end position="187"/>
    </location>
</feature>
<keyword evidence="4" id="KW-1185">Reference proteome</keyword>
<dbReference type="Proteomes" id="UP000326678">
    <property type="component" value="Chromosome Gxm1"/>
</dbReference>
<feature type="signal peptide" evidence="2">
    <location>
        <begin position="1"/>
        <end position="45"/>
    </location>
</feature>
<gene>
    <name evidence="3" type="ORF">GXM_06567</name>
</gene>
<keyword evidence="2" id="KW-0732">Signal</keyword>
<dbReference type="KEGG" id="nsh:GXM_06567"/>
<dbReference type="GO" id="GO:0030288">
    <property type="term" value="C:outer membrane-bounded periplasmic space"/>
    <property type="evidence" value="ECO:0007669"/>
    <property type="project" value="TreeGrafter"/>
</dbReference>
<feature type="compositionally biased region" description="Polar residues" evidence="1">
    <location>
        <begin position="173"/>
        <end position="187"/>
    </location>
</feature>
<protein>
    <submittedName>
        <fullName evidence="3">CpxP, periplasmic protein CpxP/Spy</fullName>
    </submittedName>
</protein>
<feature type="chain" id="PRO_5025001365" evidence="2">
    <location>
        <begin position="46"/>
        <end position="187"/>
    </location>
</feature>
<dbReference type="PANTHER" id="PTHR38102:SF1">
    <property type="entry name" value="PERIPLASMIC CHAPERONE SPY"/>
    <property type="match status" value="1"/>
</dbReference>
<proteinExistence type="predicted"/>
<feature type="compositionally biased region" description="Low complexity" evidence="1">
    <location>
        <begin position="110"/>
        <end position="128"/>
    </location>
</feature>
<dbReference type="EMBL" id="CP045226">
    <property type="protein sequence ID" value="QFS49073.1"/>
    <property type="molecule type" value="Genomic_DNA"/>
</dbReference>
<evidence type="ECO:0000313" key="4">
    <source>
        <dbReference type="Proteomes" id="UP000326678"/>
    </source>
</evidence>
<evidence type="ECO:0000256" key="2">
    <source>
        <dbReference type="SAM" id="SignalP"/>
    </source>
</evidence>
<accession>A0A5P8W8G6</accession>
<dbReference type="InterPro" id="IPR052211">
    <property type="entry name" value="Cpx_auxiliary_protein"/>
</dbReference>
<name>A0A5P8W8G6_9NOSO</name>
<dbReference type="GO" id="GO:0051082">
    <property type="term" value="F:unfolded protein binding"/>
    <property type="evidence" value="ECO:0007669"/>
    <property type="project" value="TreeGrafter"/>
</dbReference>
<evidence type="ECO:0000313" key="3">
    <source>
        <dbReference type="EMBL" id="QFS49073.1"/>
    </source>
</evidence>
<dbReference type="AlphaFoldDB" id="A0A5P8W8G6"/>
<evidence type="ECO:0000256" key="1">
    <source>
        <dbReference type="SAM" id="MobiDB-lite"/>
    </source>
</evidence>
<dbReference type="PANTHER" id="PTHR38102">
    <property type="entry name" value="PERIPLASMIC CHAPERONE SPY"/>
    <property type="match status" value="1"/>
</dbReference>